<accession>A0A8J3VYS4</accession>
<organism evidence="2 3">
    <name type="scientific">Sphaerimonospora thailandensis</name>
    <dbReference type="NCBI Taxonomy" id="795644"/>
    <lineage>
        <taxon>Bacteria</taxon>
        <taxon>Bacillati</taxon>
        <taxon>Actinomycetota</taxon>
        <taxon>Actinomycetes</taxon>
        <taxon>Streptosporangiales</taxon>
        <taxon>Streptosporangiaceae</taxon>
        <taxon>Sphaerimonospora</taxon>
    </lineage>
</organism>
<keyword evidence="1" id="KW-0812">Transmembrane</keyword>
<dbReference type="Proteomes" id="UP000610966">
    <property type="component" value="Unassembled WGS sequence"/>
</dbReference>
<proteinExistence type="predicted"/>
<keyword evidence="1" id="KW-1133">Transmembrane helix</keyword>
<gene>
    <name evidence="2" type="ORF">Mth01_26220</name>
</gene>
<sequence length="68" mass="7284">MSEAAQGGVIFAAIVIIAIIALAWSAGRHPMSSCRSCKGTGIRRSWLLPGRWRNCTSCSAGVINRRPL</sequence>
<comment type="caution">
    <text evidence="2">The sequence shown here is derived from an EMBL/GenBank/DDBJ whole genome shotgun (WGS) entry which is preliminary data.</text>
</comment>
<feature type="transmembrane region" description="Helical" evidence="1">
    <location>
        <begin position="6"/>
        <end position="26"/>
    </location>
</feature>
<dbReference type="RefSeq" id="WP_204016088.1">
    <property type="nucleotide sequence ID" value="NZ_BOOG01000021.1"/>
</dbReference>
<keyword evidence="3" id="KW-1185">Reference proteome</keyword>
<reference evidence="2" key="1">
    <citation type="submission" date="2021-01" db="EMBL/GenBank/DDBJ databases">
        <title>Whole genome shotgun sequence of Sphaerimonospora thailandensis NBRC 107569.</title>
        <authorList>
            <person name="Komaki H."/>
            <person name="Tamura T."/>
        </authorList>
    </citation>
    <scope>NUCLEOTIDE SEQUENCE</scope>
    <source>
        <strain evidence="2">NBRC 107569</strain>
    </source>
</reference>
<evidence type="ECO:0000256" key="1">
    <source>
        <dbReference type="SAM" id="Phobius"/>
    </source>
</evidence>
<protein>
    <submittedName>
        <fullName evidence="2">Uncharacterized protein</fullName>
    </submittedName>
</protein>
<name>A0A8J3VYS4_9ACTN</name>
<dbReference type="AlphaFoldDB" id="A0A8J3VYS4"/>
<evidence type="ECO:0000313" key="3">
    <source>
        <dbReference type="Proteomes" id="UP000610966"/>
    </source>
</evidence>
<dbReference type="EMBL" id="BOOG01000021">
    <property type="protein sequence ID" value="GIH70369.1"/>
    <property type="molecule type" value="Genomic_DNA"/>
</dbReference>
<keyword evidence="1" id="KW-0472">Membrane</keyword>
<evidence type="ECO:0000313" key="2">
    <source>
        <dbReference type="EMBL" id="GIH70369.1"/>
    </source>
</evidence>